<proteinExistence type="predicted"/>
<feature type="compositionally biased region" description="Gly residues" evidence="11">
    <location>
        <begin position="437"/>
        <end position="448"/>
    </location>
</feature>
<dbReference type="SUPFAM" id="SSF158472">
    <property type="entry name" value="HAMP domain-like"/>
    <property type="match status" value="1"/>
</dbReference>
<dbReference type="Proteomes" id="UP001321477">
    <property type="component" value="Chromosome"/>
</dbReference>
<evidence type="ECO:0000256" key="9">
    <source>
        <dbReference type="ARBA" id="ARBA00023012"/>
    </source>
</evidence>
<protein>
    <recommendedName>
        <fullName evidence="3">histidine kinase</fullName>
        <ecNumber evidence="3">2.7.13.3</ecNumber>
    </recommendedName>
</protein>
<keyword evidence="5" id="KW-0808">Transferase</keyword>
<dbReference type="CDD" id="cd06225">
    <property type="entry name" value="HAMP"/>
    <property type="match status" value="1"/>
</dbReference>
<keyword evidence="9" id="KW-0902">Two-component regulatory system</keyword>
<evidence type="ECO:0000313" key="15">
    <source>
        <dbReference type="EMBL" id="BDZ55708.1"/>
    </source>
</evidence>
<evidence type="ECO:0000256" key="3">
    <source>
        <dbReference type="ARBA" id="ARBA00012438"/>
    </source>
</evidence>
<dbReference type="InterPro" id="IPR036097">
    <property type="entry name" value="HisK_dim/P_sf"/>
</dbReference>
<evidence type="ECO:0000259" key="14">
    <source>
        <dbReference type="PROSITE" id="PS50885"/>
    </source>
</evidence>
<dbReference type="Gene3D" id="3.30.565.10">
    <property type="entry name" value="Histidine kinase-like ATPase, C-terminal domain"/>
    <property type="match status" value="1"/>
</dbReference>
<dbReference type="InterPro" id="IPR050428">
    <property type="entry name" value="TCS_sensor_his_kinase"/>
</dbReference>
<dbReference type="InterPro" id="IPR005467">
    <property type="entry name" value="His_kinase_dom"/>
</dbReference>
<evidence type="ECO:0000313" key="16">
    <source>
        <dbReference type="Proteomes" id="UP001321477"/>
    </source>
</evidence>
<evidence type="ECO:0000259" key="13">
    <source>
        <dbReference type="PROSITE" id="PS50109"/>
    </source>
</evidence>
<evidence type="ECO:0000256" key="1">
    <source>
        <dbReference type="ARBA" id="ARBA00000085"/>
    </source>
</evidence>
<dbReference type="EMBL" id="AP027734">
    <property type="protein sequence ID" value="BDZ55708.1"/>
    <property type="molecule type" value="Genomic_DNA"/>
</dbReference>
<dbReference type="PANTHER" id="PTHR45436:SF5">
    <property type="entry name" value="SENSOR HISTIDINE KINASE TRCS"/>
    <property type="match status" value="1"/>
</dbReference>
<dbReference type="SMART" id="SM00387">
    <property type="entry name" value="HATPase_c"/>
    <property type="match status" value="1"/>
</dbReference>
<dbReference type="SUPFAM" id="SSF47384">
    <property type="entry name" value="Homodimeric domain of signal transducing histidine kinase"/>
    <property type="match status" value="1"/>
</dbReference>
<dbReference type="Pfam" id="PF00672">
    <property type="entry name" value="HAMP"/>
    <property type="match status" value="1"/>
</dbReference>
<dbReference type="PROSITE" id="PS50109">
    <property type="entry name" value="HIS_KIN"/>
    <property type="match status" value="1"/>
</dbReference>
<feature type="compositionally biased region" description="Low complexity" evidence="11">
    <location>
        <begin position="449"/>
        <end position="491"/>
    </location>
</feature>
<evidence type="ECO:0000256" key="7">
    <source>
        <dbReference type="ARBA" id="ARBA00022777"/>
    </source>
</evidence>
<dbReference type="Pfam" id="PF00512">
    <property type="entry name" value="HisKA"/>
    <property type="match status" value="1"/>
</dbReference>
<accession>A0ABN6YET7</accession>
<comment type="catalytic activity">
    <reaction evidence="1">
        <text>ATP + protein L-histidine = ADP + protein N-phospho-L-histidine.</text>
        <dbReference type="EC" id="2.7.13.3"/>
    </reaction>
</comment>
<name>A0ABN6YET7_9MICO</name>
<dbReference type="PROSITE" id="PS50885">
    <property type="entry name" value="HAMP"/>
    <property type="match status" value="1"/>
</dbReference>
<dbReference type="InterPro" id="IPR036890">
    <property type="entry name" value="HATPase_C_sf"/>
</dbReference>
<dbReference type="SUPFAM" id="SSF55874">
    <property type="entry name" value="ATPase domain of HSP90 chaperone/DNA topoisomerase II/histidine kinase"/>
    <property type="match status" value="1"/>
</dbReference>
<dbReference type="PRINTS" id="PR00344">
    <property type="entry name" value="BCTRLSENSOR"/>
</dbReference>
<feature type="transmembrane region" description="Helical" evidence="12">
    <location>
        <begin position="181"/>
        <end position="202"/>
    </location>
</feature>
<organism evidence="15 16">
    <name type="scientific">Agromyces marinus</name>
    <dbReference type="NCBI Taxonomy" id="1389020"/>
    <lineage>
        <taxon>Bacteria</taxon>
        <taxon>Bacillati</taxon>
        <taxon>Actinomycetota</taxon>
        <taxon>Actinomycetes</taxon>
        <taxon>Micrococcales</taxon>
        <taxon>Microbacteriaceae</taxon>
        <taxon>Agromyces</taxon>
    </lineage>
</organism>
<dbReference type="PANTHER" id="PTHR45436">
    <property type="entry name" value="SENSOR HISTIDINE KINASE YKOH"/>
    <property type="match status" value="1"/>
</dbReference>
<evidence type="ECO:0000256" key="4">
    <source>
        <dbReference type="ARBA" id="ARBA00022553"/>
    </source>
</evidence>
<dbReference type="InterPro" id="IPR003660">
    <property type="entry name" value="HAMP_dom"/>
</dbReference>
<dbReference type="SMART" id="SM00304">
    <property type="entry name" value="HAMP"/>
    <property type="match status" value="1"/>
</dbReference>
<evidence type="ECO:0000256" key="8">
    <source>
        <dbReference type="ARBA" id="ARBA00022989"/>
    </source>
</evidence>
<evidence type="ECO:0000256" key="12">
    <source>
        <dbReference type="SAM" id="Phobius"/>
    </source>
</evidence>
<evidence type="ECO:0000256" key="6">
    <source>
        <dbReference type="ARBA" id="ARBA00022692"/>
    </source>
</evidence>
<keyword evidence="8 12" id="KW-1133">Transmembrane helix</keyword>
<comment type="subcellular location">
    <subcellularLocation>
        <location evidence="2">Cell membrane</location>
    </subcellularLocation>
</comment>
<dbReference type="InterPro" id="IPR003661">
    <property type="entry name" value="HisK_dim/P_dom"/>
</dbReference>
<sequence>MHHTLADRWNRISLRTKITGVTVLMLTLGLLVSGIGTAAMLRSYVESQLETKLQSIASSRISEYLTRDDTGSTGSDEVGGPFDFTTSDDVFVAVYDARTGGFLVHNWGTRDPAAYPLIPKQLTQADVVEQNGNGGYQVFSLPDSNGELTFRGVYAIMTADDRGGYAPILIAISSQETERLLAAYLTIFLGFGIGVVLVGALLTRMLVTTTFTPLRQVEATAAAIADGDFSQRLGGATPNTEVGRLNRSLNTMLNRIDRAFRDRARTIDQMRRFVGDASHELRTPLVSVRGYAELYRMGALQSPEDVGQAMDRIEKEAIRMGGLVEDLLALARLDEAKPLDLARVDLVPLARDAALDAMAANPARTVSVIAPAASATGSTPVVPGDVEVDLEAAPARASGPIAFAGATLARLRGRRTDQGEESPQPAPNARGSRRTRSGGGRGAKGARGAGADAAARAQASASGAEPASAPASSSAASASVEPAASRTDAPATVPVRRAVVQAEENKIRQVITNLMGNAMRFTPDDSPIEIRVSVDDDAERAMLEIVDHGEGIPPQIRDKIFQRFWRADTSRTRETGGSGLGLAIVSSIVAAHNGNVDVTETPGGGATFRVALPLADSASAPQPVATG</sequence>
<keyword evidence="16" id="KW-1185">Reference proteome</keyword>
<dbReference type="Gene3D" id="1.10.287.130">
    <property type="match status" value="1"/>
</dbReference>
<dbReference type="RefSeq" id="WP_234659568.1">
    <property type="nucleotide sequence ID" value="NZ_AP027734.1"/>
</dbReference>
<dbReference type="Gene3D" id="6.10.340.10">
    <property type="match status" value="1"/>
</dbReference>
<evidence type="ECO:0000256" key="5">
    <source>
        <dbReference type="ARBA" id="ARBA00022679"/>
    </source>
</evidence>
<reference evidence="16" key="1">
    <citation type="journal article" date="2019" name="Int. J. Syst. Evol. Microbiol.">
        <title>The Global Catalogue of Microorganisms (GCM) 10K type strain sequencing project: providing services to taxonomists for standard genome sequencing and annotation.</title>
        <authorList>
            <consortium name="The Broad Institute Genomics Platform"/>
            <consortium name="The Broad Institute Genome Sequencing Center for Infectious Disease"/>
            <person name="Wu L."/>
            <person name="Ma J."/>
        </authorList>
    </citation>
    <scope>NUCLEOTIDE SEQUENCE [LARGE SCALE GENOMIC DNA]</scope>
    <source>
        <strain evidence="16">NBRC 109019</strain>
    </source>
</reference>
<keyword evidence="10 12" id="KW-0472">Membrane</keyword>
<gene>
    <name evidence="15" type="ORF">GCM10025870_27810</name>
</gene>
<feature type="region of interest" description="Disordered" evidence="11">
    <location>
        <begin position="413"/>
        <end position="491"/>
    </location>
</feature>
<evidence type="ECO:0000256" key="11">
    <source>
        <dbReference type="SAM" id="MobiDB-lite"/>
    </source>
</evidence>
<feature type="domain" description="HAMP" evidence="14">
    <location>
        <begin position="208"/>
        <end position="261"/>
    </location>
</feature>
<keyword evidence="6 12" id="KW-0812">Transmembrane</keyword>
<dbReference type="EC" id="2.7.13.3" evidence="3"/>
<dbReference type="InterPro" id="IPR003594">
    <property type="entry name" value="HATPase_dom"/>
</dbReference>
<dbReference type="Pfam" id="PF02518">
    <property type="entry name" value="HATPase_c"/>
    <property type="match status" value="1"/>
</dbReference>
<dbReference type="InterPro" id="IPR004358">
    <property type="entry name" value="Sig_transdc_His_kin-like_C"/>
</dbReference>
<dbReference type="SMART" id="SM00388">
    <property type="entry name" value="HisKA"/>
    <property type="match status" value="1"/>
</dbReference>
<evidence type="ECO:0000256" key="2">
    <source>
        <dbReference type="ARBA" id="ARBA00004236"/>
    </source>
</evidence>
<keyword evidence="4" id="KW-0597">Phosphoprotein</keyword>
<feature type="transmembrane region" description="Helical" evidence="12">
    <location>
        <begin position="20"/>
        <end position="41"/>
    </location>
</feature>
<keyword evidence="7" id="KW-0418">Kinase</keyword>
<dbReference type="CDD" id="cd00082">
    <property type="entry name" value="HisKA"/>
    <property type="match status" value="1"/>
</dbReference>
<evidence type="ECO:0000256" key="10">
    <source>
        <dbReference type="ARBA" id="ARBA00023136"/>
    </source>
</evidence>
<feature type="domain" description="Histidine kinase" evidence="13">
    <location>
        <begin position="276"/>
        <end position="616"/>
    </location>
</feature>